<dbReference type="PROSITE" id="PS51935">
    <property type="entry name" value="NLPC_P60"/>
    <property type="match status" value="1"/>
</dbReference>
<dbReference type="PANTHER" id="PTHR47359">
    <property type="entry name" value="PEPTIDOGLYCAN DL-ENDOPEPTIDASE CWLO"/>
    <property type="match status" value="1"/>
</dbReference>
<gene>
    <name evidence="7" type="ORF">SK854_13775</name>
</gene>
<dbReference type="Gene3D" id="3.90.1720.10">
    <property type="entry name" value="endopeptidase domain like (from Nostoc punctiforme)"/>
    <property type="match status" value="1"/>
</dbReference>
<protein>
    <submittedName>
        <fullName evidence="7">NlpC/P60 family protein</fullName>
    </submittedName>
</protein>
<sequence>MVSHRNKRISRTILTGAVLATAVAPTMAASAQPADPDPLARYNELGAHAAKTNEDMLKARGDLKAKREQLARSTVAEQQAREEEERFRGQVDALTTATFEGARFNQLSALLVSESQQDFLNRMSALNMLATDNNEALQRLGLAVAKADHARQSAQEAANAAAKLVGEVEQRQRDLDGQIKEVRAALGSLDPSVRNDLKRVKDTGSYVGPPGSANAALQAALSKRGAAYEWGAEGPSAFDCSGLTMWAYQQAGIQLPRVASAQYDVGMAVPLNALLPGDLLFYDDGTGNPAAIHHVAMYVGDDKMVDAPTQGQVVDLRPSRGDGHLMGARRIAG</sequence>
<evidence type="ECO:0000256" key="3">
    <source>
        <dbReference type="ARBA" id="ARBA00022801"/>
    </source>
</evidence>
<keyword evidence="2" id="KW-0645">Protease</keyword>
<dbReference type="EMBL" id="JAXAVU010000007">
    <property type="protein sequence ID" value="MDX8143191.1"/>
    <property type="molecule type" value="Genomic_DNA"/>
</dbReference>
<dbReference type="InterPro" id="IPR000064">
    <property type="entry name" value="NLP_P60_dom"/>
</dbReference>
<comment type="similarity">
    <text evidence="1">Belongs to the peptidase C40 family.</text>
</comment>
<evidence type="ECO:0000313" key="7">
    <source>
        <dbReference type="EMBL" id="MDX8143191.1"/>
    </source>
</evidence>
<evidence type="ECO:0000256" key="1">
    <source>
        <dbReference type="ARBA" id="ARBA00007074"/>
    </source>
</evidence>
<evidence type="ECO:0000256" key="2">
    <source>
        <dbReference type="ARBA" id="ARBA00022670"/>
    </source>
</evidence>
<dbReference type="Pfam" id="PF00877">
    <property type="entry name" value="NLPC_P60"/>
    <property type="match status" value="1"/>
</dbReference>
<reference evidence="7 8" key="1">
    <citation type="submission" date="2023-11" db="EMBL/GenBank/DDBJ databases">
        <title>Lentzea sokolovensis, sp. nov., Lentzea kristufkii, sp. nov., and Lentzea miocenensis, sp. nov., rare actinobacteria from Sokolov Coal Basin, Miocene lacustrine sediment, Czech Republic.</title>
        <authorList>
            <person name="Lara A."/>
            <person name="Kotroba L."/>
            <person name="Nouioui I."/>
            <person name="Neumann-Schaal M."/>
            <person name="Mast Y."/>
            <person name="Chronakova A."/>
        </authorList>
    </citation>
    <scope>NUCLEOTIDE SEQUENCE [LARGE SCALE GENOMIC DNA]</scope>
    <source>
        <strain evidence="7 8">BCCO 10_0061</strain>
    </source>
</reference>
<keyword evidence="8" id="KW-1185">Reference proteome</keyword>
<dbReference type="InterPro" id="IPR051794">
    <property type="entry name" value="PG_Endopeptidase_C40"/>
</dbReference>
<dbReference type="PANTHER" id="PTHR47359:SF3">
    <property type="entry name" value="NLP_P60 DOMAIN-CONTAINING PROTEIN-RELATED"/>
    <property type="match status" value="1"/>
</dbReference>
<evidence type="ECO:0000259" key="6">
    <source>
        <dbReference type="PROSITE" id="PS51935"/>
    </source>
</evidence>
<feature type="domain" description="NlpC/P60" evidence="6">
    <location>
        <begin position="210"/>
        <end position="332"/>
    </location>
</feature>
<evidence type="ECO:0000313" key="8">
    <source>
        <dbReference type="Proteomes" id="UP001285352"/>
    </source>
</evidence>
<dbReference type="SUPFAM" id="SSF54001">
    <property type="entry name" value="Cysteine proteinases"/>
    <property type="match status" value="1"/>
</dbReference>
<organism evidence="7 8">
    <name type="scientific">Lentzea sokolovensis</name>
    <dbReference type="NCBI Taxonomy" id="3095429"/>
    <lineage>
        <taxon>Bacteria</taxon>
        <taxon>Bacillati</taxon>
        <taxon>Actinomycetota</taxon>
        <taxon>Actinomycetes</taxon>
        <taxon>Pseudonocardiales</taxon>
        <taxon>Pseudonocardiaceae</taxon>
        <taxon>Lentzea</taxon>
    </lineage>
</organism>
<dbReference type="RefSeq" id="WP_319975469.1">
    <property type="nucleotide sequence ID" value="NZ_JAXAVU010000007.1"/>
</dbReference>
<dbReference type="Proteomes" id="UP001285352">
    <property type="component" value="Unassembled WGS sequence"/>
</dbReference>
<evidence type="ECO:0000256" key="4">
    <source>
        <dbReference type="ARBA" id="ARBA00022807"/>
    </source>
</evidence>
<proteinExistence type="inferred from homology"/>
<evidence type="ECO:0000256" key="5">
    <source>
        <dbReference type="SAM" id="SignalP"/>
    </source>
</evidence>
<dbReference type="InterPro" id="IPR038765">
    <property type="entry name" value="Papain-like_cys_pep_sf"/>
</dbReference>
<feature type="chain" id="PRO_5047140905" evidence="5">
    <location>
        <begin position="32"/>
        <end position="333"/>
    </location>
</feature>
<accession>A0ABU4UWQ8</accession>
<keyword evidence="4" id="KW-0788">Thiol protease</keyword>
<name>A0ABU4UWQ8_9PSEU</name>
<comment type="caution">
    <text evidence="7">The sequence shown here is derived from an EMBL/GenBank/DDBJ whole genome shotgun (WGS) entry which is preliminary data.</text>
</comment>
<keyword evidence="5" id="KW-0732">Signal</keyword>
<reference evidence="7 8" key="2">
    <citation type="submission" date="2023-11" db="EMBL/GenBank/DDBJ databases">
        <authorList>
            <person name="Lara A.C."/>
            <person name="Chronakova A."/>
        </authorList>
    </citation>
    <scope>NUCLEOTIDE SEQUENCE [LARGE SCALE GENOMIC DNA]</scope>
    <source>
        <strain evidence="7 8">BCCO 10_0061</strain>
    </source>
</reference>
<keyword evidence="3" id="KW-0378">Hydrolase</keyword>
<feature type="signal peptide" evidence="5">
    <location>
        <begin position="1"/>
        <end position="31"/>
    </location>
</feature>